<evidence type="ECO:0000256" key="1">
    <source>
        <dbReference type="SAM" id="MobiDB-lite"/>
    </source>
</evidence>
<dbReference type="Pfam" id="PF12728">
    <property type="entry name" value="HTH_17"/>
    <property type="match status" value="1"/>
</dbReference>
<protein>
    <submittedName>
        <fullName evidence="3">Helix-turn-helix domain-containing protein</fullName>
    </submittedName>
</protein>
<keyword evidence="4" id="KW-1185">Reference proteome</keyword>
<evidence type="ECO:0000313" key="4">
    <source>
        <dbReference type="Proteomes" id="UP000321805"/>
    </source>
</evidence>
<accession>A0A5B8TZM6</accession>
<dbReference type="Proteomes" id="UP000321805">
    <property type="component" value="Chromosome"/>
</dbReference>
<feature type="domain" description="Helix-turn-helix" evidence="2">
    <location>
        <begin position="47"/>
        <end position="93"/>
    </location>
</feature>
<reference evidence="3 4" key="1">
    <citation type="journal article" date="2018" name="J. Microbiol.">
        <title>Baekduia soli gen. nov., sp. nov., a novel bacterium isolated from the soil of Baekdu Mountain and proposal of a novel family name, Baekduiaceae fam. nov.</title>
        <authorList>
            <person name="An D.S."/>
            <person name="Siddiqi M.Z."/>
            <person name="Kim K.H."/>
            <person name="Yu H.S."/>
            <person name="Im W.T."/>
        </authorList>
    </citation>
    <scope>NUCLEOTIDE SEQUENCE [LARGE SCALE GENOMIC DNA]</scope>
    <source>
        <strain evidence="3 4">BR7-21</strain>
    </source>
</reference>
<gene>
    <name evidence="3" type="ORF">FSW04_00385</name>
</gene>
<dbReference type="EMBL" id="CP042430">
    <property type="protein sequence ID" value="QEC46174.1"/>
    <property type="molecule type" value="Genomic_DNA"/>
</dbReference>
<dbReference type="AlphaFoldDB" id="A0A5B8TZM6"/>
<feature type="region of interest" description="Disordered" evidence="1">
    <location>
        <begin position="94"/>
        <end position="120"/>
    </location>
</feature>
<organism evidence="3 4">
    <name type="scientific">Baekduia soli</name>
    <dbReference type="NCBI Taxonomy" id="496014"/>
    <lineage>
        <taxon>Bacteria</taxon>
        <taxon>Bacillati</taxon>
        <taxon>Actinomycetota</taxon>
        <taxon>Thermoleophilia</taxon>
        <taxon>Solirubrobacterales</taxon>
        <taxon>Baekduiaceae</taxon>
        <taxon>Baekduia</taxon>
    </lineage>
</organism>
<name>A0A5B8TZM6_9ACTN</name>
<dbReference type="InterPro" id="IPR009061">
    <property type="entry name" value="DNA-bd_dom_put_sf"/>
</dbReference>
<proteinExistence type="predicted"/>
<dbReference type="InterPro" id="IPR041657">
    <property type="entry name" value="HTH_17"/>
</dbReference>
<dbReference type="KEGG" id="bsol:FSW04_00385"/>
<dbReference type="OrthoDB" id="4463966at2"/>
<dbReference type="RefSeq" id="WP_146915093.1">
    <property type="nucleotide sequence ID" value="NZ_CP042430.1"/>
</dbReference>
<dbReference type="SUPFAM" id="SSF46955">
    <property type="entry name" value="Putative DNA-binding domain"/>
    <property type="match status" value="1"/>
</dbReference>
<sequence>MSADPATLALALVDALDDRALDALAERLASRLVGRIPRARHDERPAYTVAALAESLGLSPKAVRNAIGRGELRARKRGARWLITTDAVAKWLEVSPAPAPPRGTSDGPRPHRRRSRAIGPMTRALAAVQTPM</sequence>
<evidence type="ECO:0000313" key="3">
    <source>
        <dbReference type="EMBL" id="QEC46174.1"/>
    </source>
</evidence>
<evidence type="ECO:0000259" key="2">
    <source>
        <dbReference type="Pfam" id="PF12728"/>
    </source>
</evidence>